<accession>A0ABQ4QLK1</accession>
<evidence type="ECO:0000313" key="2">
    <source>
        <dbReference type="EMBL" id="GJD46126.1"/>
    </source>
</evidence>
<feature type="region of interest" description="Disordered" evidence="1">
    <location>
        <begin position="24"/>
        <end position="53"/>
    </location>
</feature>
<dbReference type="Proteomes" id="UP001055117">
    <property type="component" value="Unassembled WGS sequence"/>
</dbReference>
<reference evidence="2 3" key="1">
    <citation type="journal article" date="2021" name="Front. Microbiol.">
        <title>Comprehensive Comparative Genomics and Phenotyping of Methylobacterium Species.</title>
        <authorList>
            <person name="Alessa O."/>
            <person name="Ogura Y."/>
            <person name="Fujitani Y."/>
            <person name="Takami H."/>
            <person name="Hayashi T."/>
            <person name="Sahin N."/>
            <person name="Tani A."/>
        </authorList>
    </citation>
    <scope>NUCLEOTIDE SEQUENCE [LARGE SCALE GENOMIC DNA]</scope>
    <source>
        <strain evidence="2 3">DSM 23679</strain>
    </source>
</reference>
<gene>
    <name evidence="2" type="ORF">AFCDBAGC_4006</name>
</gene>
<keyword evidence="3" id="KW-1185">Reference proteome</keyword>
<evidence type="ECO:0008006" key="4">
    <source>
        <dbReference type="Google" id="ProtNLM"/>
    </source>
</evidence>
<name>A0ABQ4QLK1_9HYPH</name>
<dbReference type="SUPFAM" id="SSF69047">
    <property type="entry name" value="Hypothetical protein YjbJ"/>
    <property type="match status" value="1"/>
</dbReference>
<comment type="caution">
    <text evidence="2">The sequence shown here is derived from an EMBL/GenBank/DDBJ whole genome shotgun (WGS) entry which is preliminary data.</text>
</comment>
<sequence length="53" mass="5769">MSTQKTSEHADKIKGSFREAIGKLIGDGKVETEGKDQQKLPSDGVKPKTRSKP</sequence>
<dbReference type="EMBL" id="BPQG01000068">
    <property type="protein sequence ID" value="GJD46126.1"/>
    <property type="molecule type" value="Genomic_DNA"/>
</dbReference>
<proteinExistence type="predicted"/>
<evidence type="ECO:0000256" key="1">
    <source>
        <dbReference type="SAM" id="MobiDB-lite"/>
    </source>
</evidence>
<organism evidence="2 3">
    <name type="scientific">Methylobacterium cerastii</name>
    <dbReference type="NCBI Taxonomy" id="932741"/>
    <lineage>
        <taxon>Bacteria</taxon>
        <taxon>Pseudomonadati</taxon>
        <taxon>Pseudomonadota</taxon>
        <taxon>Alphaproteobacteria</taxon>
        <taxon>Hyphomicrobiales</taxon>
        <taxon>Methylobacteriaceae</taxon>
        <taxon>Methylobacterium</taxon>
    </lineage>
</organism>
<protein>
    <recommendedName>
        <fullName evidence="4">CsbD family protein</fullName>
    </recommendedName>
</protein>
<dbReference type="InterPro" id="IPR036629">
    <property type="entry name" value="YjbJ_sf"/>
</dbReference>
<dbReference type="RefSeq" id="WP_147827966.1">
    <property type="nucleotide sequence ID" value="NZ_BPQG01000068.1"/>
</dbReference>
<evidence type="ECO:0000313" key="3">
    <source>
        <dbReference type="Proteomes" id="UP001055117"/>
    </source>
</evidence>
<feature type="compositionally biased region" description="Basic and acidic residues" evidence="1">
    <location>
        <begin position="24"/>
        <end position="38"/>
    </location>
</feature>